<dbReference type="GO" id="GO:0043240">
    <property type="term" value="C:Fanconi anaemia nuclear complex"/>
    <property type="evidence" value="ECO:0007669"/>
    <property type="project" value="InterPro"/>
</dbReference>
<dbReference type="GO" id="GO:0036297">
    <property type="term" value="P:interstrand cross-link repair"/>
    <property type="evidence" value="ECO:0007669"/>
    <property type="project" value="InterPro"/>
</dbReference>
<name>A0A7M7QQV5_NASVI</name>
<accession>A0A7M7QQV5</accession>
<dbReference type="Gene3D" id="3.30.40.10">
    <property type="entry name" value="Zinc/RING finger domain, C3HC4 (zinc finger)"/>
    <property type="match status" value="1"/>
</dbReference>
<dbReference type="GO" id="GO:0006513">
    <property type="term" value="P:protein monoubiquitination"/>
    <property type="evidence" value="ECO:0007669"/>
    <property type="project" value="TreeGrafter"/>
</dbReference>
<dbReference type="Gene3D" id="3.10.110.20">
    <property type="entry name" value="RWD domain-like"/>
    <property type="match status" value="1"/>
</dbReference>
<dbReference type="InterPro" id="IPR044037">
    <property type="entry name" value="FANCL_d3"/>
</dbReference>
<evidence type="ECO:0000313" key="3">
    <source>
        <dbReference type="EnsemblMetazoa" id="XP_031789524"/>
    </source>
</evidence>
<evidence type="ECO:0000259" key="1">
    <source>
        <dbReference type="Pfam" id="PF11793"/>
    </source>
</evidence>
<dbReference type="InterPro" id="IPR013083">
    <property type="entry name" value="Znf_RING/FYVE/PHD"/>
</dbReference>
<dbReference type="Pfam" id="PF18891">
    <property type="entry name" value="FANCL_d3"/>
    <property type="match status" value="1"/>
</dbReference>
<dbReference type="EnsemblMetazoa" id="XM_031933664">
    <property type="protein sequence ID" value="XP_031789524"/>
    <property type="gene ID" value="LOC103317864"/>
</dbReference>
<dbReference type="GO" id="GO:0061630">
    <property type="term" value="F:ubiquitin protein ligase activity"/>
    <property type="evidence" value="ECO:0007669"/>
    <property type="project" value="TreeGrafter"/>
</dbReference>
<dbReference type="CTD" id="55120"/>
<dbReference type="SMR" id="A0A7M7QQV5"/>
<proteinExistence type="predicted"/>
<dbReference type="Pfam" id="PF11793">
    <property type="entry name" value="FANCL_C"/>
    <property type="match status" value="1"/>
</dbReference>
<keyword evidence="4" id="KW-1185">Reference proteome</keyword>
<sequence>MRGVASEKTTTRLLTDAKIMGDFDEMFQLFPEMVLLSKSPPTWKGVITVRNSNNCKIKVKVKLTVPSFPRLDDAIVHFGSSIASLFGNSFTKQINSILKRSESVPALFVDLIKLIETLLSENQEQKMVIDPVETNARDKLLKELDNVLSENADVTFSSTKDLSAIKLTMNDISIVVQPILNNSGQHSWKIINTDLPDLPGYTGNERKPFSLKEIRNIFQRQVDTMEDVWDQLRRIDNFCWVIDPIQPKPYHLYRRVYLSPLLSFLITLNPTDPTGYPKIKFLGAKNEVEKYRDMIQDEDAIENWDLEYSVYENLLTLLNIDEFPQAPIVDEPMEQEGIVGDEECCICFSMDDESGNLPDEICNNQKCKRRFHSACLFQWLQELATNKIVFNKIFGPCPNCGDEVSCNVSSS</sequence>
<dbReference type="CDD" id="cd23832">
    <property type="entry name" value="DRWD-C_FANCL"/>
    <property type="match status" value="1"/>
</dbReference>
<dbReference type="PANTHER" id="PTHR13206">
    <property type="entry name" value="UBIQUITIN LIGASE PROTEIN PHF9 FANCONI ANEMIA GROUP L PROTEIN"/>
    <property type="match status" value="1"/>
</dbReference>
<dbReference type="Proteomes" id="UP000002358">
    <property type="component" value="Chromosome 1"/>
</dbReference>
<dbReference type="OrthoDB" id="10263265at2759"/>
<evidence type="ECO:0000259" key="2">
    <source>
        <dbReference type="Pfam" id="PF18891"/>
    </source>
</evidence>
<dbReference type="RefSeq" id="XP_031789524.1">
    <property type="nucleotide sequence ID" value="XM_031933664.2"/>
</dbReference>
<dbReference type="SUPFAM" id="SSF57850">
    <property type="entry name" value="RING/U-box"/>
    <property type="match status" value="1"/>
</dbReference>
<dbReference type="InParanoid" id="A0A7M7QQV5"/>
<evidence type="ECO:0000313" key="4">
    <source>
        <dbReference type="Proteomes" id="UP000002358"/>
    </source>
</evidence>
<dbReference type="InterPro" id="IPR043003">
    <property type="entry name" value="FANCL_d3_sf"/>
</dbReference>
<protein>
    <recommendedName>
        <fullName evidence="5">E3 ubiquitin-protein ligase FANCL</fullName>
    </recommendedName>
</protein>
<dbReference type="SMART" id="SM01197">
    <property type="entry name" value="FANCL_C"/>
    <property type="match status" value="1"/>
</dbReference>
<dbReference type="AlphaFoldDB" id="A0A7M7QQV5"/>
<reference evidence="3" key="1">
    <citation type="submission" date="2021-01" db="UniProtKB">
        <authorList>
            <consortium name="EnsemblMetazoa"/>
        </authorList>
    </citation>
    <scope>IDENTIFICATION</scope>
</reference>
<dbReference type="PANTHER" id="PTHR13206:SF0">
    <property type="entry name" value="E3 UBIQUITIN-PROTEIN LIGASE FANCL"/>
    <property type="match status" value="1"/>
</dbReference>
<feature type="domain" description="FANCL UBC-like" evidence="2">
    <location>
        <begin position="228"/>
        <end position="325"/>
    </location>
</feature>
<dbReference type="GeneID" id="103317864"/>
<organism evidence="3 4">
    <name type="scientific">Nasonia vitripennis</name>
    <name type="common">Parasitic wasp</name>
    <dbReference type="NCBI Taxonomy" id="7425"/>
    <lineage>
        <taxon>Eukaryota</taxon>
        <taxon>Metazoa</taxon>
        <taxon>Ecdysozoa</taxon>
        <taxon>Arthropoda</taxon>
        <taxon>Hexapoda</taxon>
        <taxon>Insecta</taxon>
        <taxon>Pterygota</taxon>
        <taxon>Neoptera</taxon>
        <taxon>Endopterygota</taxon>
        <taxon>Hymenoptera</taxon>
        <taxon>Apocrita</taxon>
        <taxon>Proctotrupomorpha</taxon>
        <taxon>Chalcidoidea</taxon>
        <taxon>Pteromalidae</taxon>
        <taxon>Pteromalinae</taxon>
        <taxon>Nasonia</taxon>
    </lineage>
</organism>
<evidence type="ECO:0008006" key="5">
    <source>
        <dbReference type="Google" id="ProtNLM"/>
    </source>
</evidence>
<dbReference type="InterPro" id="IPR026850">
    <property type="entry name" value="FANCL_C"/>
</dbReference>
<dbReference type="InterPro" id="IPR026848">
    <property type="entry name" value="Fancl"/>
</dbReference>
<feature type="domain" description="FANCL C-terminal" evidence="1">
    <location>
        <begin position="343"/>
        <end position="408"/>
    </location>
</feature>
<dbReference type="KEGG" id="nvi:103317864"/>